<accession>X6MM64</accession>
<dbReference type="InterPro" id="IPR003961">
    <property type="entry name" value="FN3_dom"/>
</dbReference>
<dbReference type="CDD" id="cd00063">
    <property type="entry name" value="FN3"/>
    <property type="match status" value="1"/>
</dbReference>
<dbReference type="AlphaFoldDB" id="X6MM64"/>
<feature type="domain" description="Fibronectin type-III" evidence="3">
    <location>
        <begin position="1"/>
        <end position="59"/>
    </location>
</feature>
<evidence type="ECO:0000313" key="5">
    <source>
        <dbReference type="Proteomes" id="UP000023152"/>
    </source>
</evidence>
<dbReference type="Gene3D" id="2.60.40.10">
    <property type="entry name" value="Immunoglobulins"/>
    <property type="match status" value="1"/>
</dbReference>
<organism evidence="4 5">
    <name type="scientific">Reticulomyxa filosa</name>
    <dbReference type="NCBI Taxonomy" id="46433"/>
    <lineage>
        <taxon>Eukaryota</taxon>
        <taxon>Sar</taxon>
        <taxon>Rhizaria</taxon>
        <taxon>Retaria</taxon>
        <taxon>Foraminifera</taxon>
        <taxon>Monothalamids</taxon>
        <taxon>Reticulomyxidae</taxon>
        <taxon>Reticulomyxa</taxon>
    </lineage>
</organism>
<feature type="region of interest" description="Disordered" evidence="1">
    <location>
        <begin position="230"/>
        <end position="315"/>
    </location>
</feature>
<dbReference type="InterPro" id="IPR036116">
    <property type="entry name" value="FN3_sf"/>
</dbReference>
<dbReference type="Proteomes" id="UP000023152">
    <property type="component" value="Unassembled WGS sequence"/>
</dbReference>
<feature type="transmembrane region" description="Helical" evidence="2">
    <location>
        <begin position="471"/>
        <end position="494"/>
    </location>
</feature>
<keyword evidence="2" id="KW-0812">Transmembrane</keyword>
<dbReference type="SUPFAM" id="SSF49265">
    <property type="entry name" value="Fibronectin type III"/>
    <property type="match status" value="2"/>
</dbReference>
<evidence type="ECO:0000256" key="2">
    <source>
        <dbReference type="SAM" id="Phobius"/>
    </source>
</evidence>
<keyword evidence="2" id="KW-1133">Transmembrane helix</keyword>
<feature type="compositionally biased region" description="Basic residues" evidence="1">
    <location>
        <begin position="233"/>
        <end position="254"/>
    </location>
</feature>
<evidence type="ECO:0000313" key="4">
    <source>
        <dbReference type="EMBL" id="ETO14527.1"/>
    </source>
</evidence>
<dbReference type="InterPro" id="IPR013783">
    <property type="entry name" value="Ig-like_fold"/>
</dbReference>
<evidence type="ECO:0000259" key="3">
    <source>
        <dbReference type="PROSITE" id="PS50853"/>
    </source>
</evidence>
<keyword evidence="2" id="KW-0472">Membrane</keyword>
<evidence type="ECO:0000256" key="1">
    <source>
        <dbReference type="SAM" id="MobiDB-lite"/>
    </source>
</evidence>
<sequence length="495" mass="55184">MSEDKEKRIRTITVKGSPVVFSKLVNGEDYIFTVRTCNQVTSSTSTPSKKVTPLKLPPKPRITNIRGKPNELLIDFSCPNAKAKDVQASFEVIVAPPLDEESQVYKLKEGRLMVPDDDSEPIRLCGLVNGQTYKIIIASVNAVGVSYSEPESAYPSLAPPQPQLVSVEAGNREITTNDKLLMFDSYDDPQIKAWFEVELLPEQPEVPSLKTQIDAEAWEEMEKLGAETDKVKKLAKKQHKSTKSKVKNKTKTKGKPSSGKTKKQGEEGTPTPLGSSGEGEEKHEESAPMSPSLSATPGVEEVAPHMRRLAPRSRLRKKSTWAKELGEDSVTNEKPLFRRAKRYASSPIRISPLNNGEEYAIRIKAVTLTETKITDFSKGVVPKGVPPMPKIVKLIPRQNSAMIAFECNDYATEEYRAKYEIESIPPTITMKDCTSSPILFKGLRNGVNYKFTVCGKNKEGRSQWSDQSEGVTPLMVCNALFIYFIYFIYIQIFLL</sequence>
<reference evidence="4 5" key="1">
    <citation type="journal article" date="2013" name="Curr. Biol.">
        <title>The Genome of the Foraminiferan Reticulomyxa filosa.</title>
        <authorList>
            <person name="Glockner G."/>
            <person name="Hulsmann N."/>
            <person name="Schleicher M."/>
            <person name="Noegel A.A."/>
            <person name="Eichinger L."/>
            <person name="Gallinger C."/>
            <person name="Pawlowski J."/>
            <person name="Sierra R."/>
            <person name="Euteneuer U."/>
            <person name="Pillet L."/>
            <person name="Moustafa A."/>
            <person name="Platzer M."/>
            <person name="Groth M."/>
            <person name="Szafranski K."/>
            <person name="Schliwa M."/>
        </authorList>
    </citation>
    <scope>NUCLEOTIDE SEQUENCE [LARGE SCALE GENOMIC DNA]</scope>
</reference>
<proteinExistence type="predicted"/>
<gene>
    <name evidence="4" type="ORF">RFI_22842</name>
</gene>
<feature type="compositionally biased region" description="Basic residues" evidence="1">
    <location>
        <begin position="305"/>
        <end position="315"/>
    </location>
</feature>
<comment type="caution">
    <text evidence="4">The sequence shown here is derived from an EMBL/GenBank/DDBJ whole genome shotgun (WGS) entry which is preliminary data.</text>
</comment>
<keyword evidence="5" id="KW-1185">Reference proteome</keyword>
<name>X6MM64_RETFI</name>
<dbReference type="EMBL" id="ASPP01019992">
    <property type="protein sequence ID" value="ETO14527.1"/>
    <property type="molecule type" value="Genomic_DNA"/>
</dbReference>
<dbReference type="SMART" id="SM00060">
    <property type="entry name" value="FN3"/>
    <property type="match status" value="2"/>
</dbReference>
<dbReference type="PROSITE" id="PS50853">
    <property type="entry name" value="FN3"/>
    <property type="match status" value="1"/>
</dbReference>
<protein>
    <submittedName>
        <fullName evidence="4">Fibronectin type III domain-containing protein</fullName>
    </submittedName>
</protein>